<reference evidence="4" key="1">
    <citation type="submission" date="2015-08" db="EMBL/GenBank/DDBJ databases">
        <title>Genome sequencing project for genomic taxonomy and phylogenomics of Bacillus-like bacteria.</title>
        <authorList>
            <person name="Liu B."/>
            <person name="Wang J."/>
            <person name="Zhu Y."/>
            <person name="Liu G."/>
            <person name="Chen Q."/>
            <person name="Chen Z."/>
            <person name="Lan J."/>
            <person name="Che J."/>
            <person name="Ge C."/>
            <person name="Shi H."/>
            <person name="Pan Z."/>
            <person name="Liu X."/>
        </authorList>
    </citation>
    <scope>NUCLEOTIDE SEQUENCE [LARGE SCALE GENOMIC DNA]</scope>
    <source>
        <strain evidence="4">FJAT-22460</strain>
    </source>
</reference>
<evidence type="ECO:0000313" key="4">
    <source>
        <dbReference type="Proteomes" id="UP000036932"/>
    </source>
</evidence>
<dbReference type="InterPro" id="IPR001119">
    <property type="entry name" value="SLH_dom"/>
</dbReference>
<name>A0A0M1P425_9BACL</name>
<feature type="signal peptide" evidence="1">
    <location>
        <begin position="1"/>
        <end position="28"/>
    </location>
</feature>
<protein>
    <submittedName>
        <fullName evidence="3">Beta-lactamase</fullName>
    </submittedName>
</protein>
<dbReference type="EMBL" id="LIUT01000001">
    <property type="protein sequence ID" value="KOR89157.1"/>
    <property type="molecule type" value="Genomic_DNA"/>
</dbReference>
<feature type="domain" description="SLH" evidence="2">
    <location>
        <begin position="555"/>
        <end position="618"/>
    </location>
</feature>
<keyword evidence="1" id="KW-0732">Signal</keyword>
<dbReference type="Gene3D" id="3.40.710.10">
    <property type="entry name" value="DD-peptidase/beta-lactamase superfamily"/>
    <property type="match status" value="1"/>
</dbReference>
<dbReference type="InterPro" id="IPR001466">
    <property type="entry name" value="Beta-lactam-related"/>
</dbReference>
<evidence type="ECO:0000256" key="1">
    <source>
        <dbReference type="SAM" id="SignalP"/>
    </source>
</evidence>
<feature type="chain" id="PRO_5039493547" evidence="1">
    <location>
        <begin position="29"/>
        <end position="681"/>
    </location>
</feature>
<evidence type="ECO:0000313" key="3">
    <source>
        <dbReference type="EMBL" id="KOR89157.1"/>
    </source>
</evidence>
<dbReference type="InterPro" id="IPR050491">
    <property type="entry name" value="AmpC-like"/>
</dbReference>
<organism evidence="3 4">
    <name type="scientific">Paenibacillus solani</name>
    <dbReference type="NCBI Taxonomy" id="1705565"/>
    <lineage>
        <taxon>Bacteria</taxon>
        <taxon>Bacillati</taxon>
        <taxon>Bacillota</taxon>
        <taxon>Bacilli</taxon>
        <taxon>Bacillales</taxon>
        <taxon>Paenibacillaceae</taxon>
        <taxon>Paenibacillus</taxon>
    </lineage>
</organism>
<dbReference type="RefSeq" id="WP_054402204.1">
    <property type="nucleotide sequence ID" value="NZ_LIUT01000001.1"/>
</dbReference>
<sequence>MKSNKQSKSRTICILAASVLSASLLAHPADMYADTAKPATGQTVIQHTGTPLLSAKEVKAFTDAYFAKPEVSDMLAGALVVIVKDDKVLLNTGYGYGDLETKKKIDPDRTLFRMASISKSITATAIMQLVEEGRIDLKQDITAYMPDIKIVNNTGKPVTVEHLLTHTTGFDYTDSNLVPPQLLQNDEIPLADFLRVNAPTVVRSPGEVYRYDNLASSMQGYIVERVSGLPFEEYVNTHIFSPLNMKQAAFRMDKKIISNLATGYNINREPIRPYPNMPTIAPEGGMFATGTDMANFIRAHLNKDQFGSSRILKEETMHLMHQTHVDAAGIPLMSYGFESFLHSSHNGQTVIGKGGDLNGYHSWLWLLPDQNVGGMIVVNSDASIPIREGFFTAFMNHFYPQKQVQQNNFSLSQEQLNNFEGFYRSLRTPIITTQVKAIPDGLSVLDAQGEHKLTPVGPLLFVDEKGTPAAFKQDDTGEVAYMYYTAMDSMSEKLAKPAPYNDVTEENPYAKEIYFVSSLKAFGDQESSNFRPDEPITRAEFVSVISRLAGIKPNSNISSFNDLQRHPLAGYVQNVVDMGAVTGTASQNFEPDRPITRQEAAAIIWRAAHNMLGAEAVPAKLSSQPAVWADEAVQFMVGAGLHGPDVTIDANGAADYRPSDKLLRKEAAAIYAKLIQQSLVR</sequence>
<dbReference type="PATRIC" id="fig|1705565.3.peg.3591"/>
<dbReference type="OrthoDB" id="846150at2"/>
<evidence type="ECO:0000259" key="2">
    <source>
        <dbReference type="PROSITE" id="PS51272"/>
    </source>
</evidence>
<dbReference type="PANTHER" id="PTHR46825:SF9">
    <property type="entry name" value="BETA-LACTAMASE-RELATED DOMAIN-CONTAINING PROTEIN"/>
    <property type="match status" value="1"/>
</dbReference>
<keyword evidence="4" id="KW-1185">Reference proteome</keyword>
<dbReference type="InterPro" id="IPR012338">
    <property type="entry name" value="Beta-lactam/transpept-like"/>
</dbReference>
<dbReference type="AlphaFoldDB" id="A0A0M1P425"/>
<dbReference type="Pfam" id="PF00144">
    <property type="entry name" value="Beta-lactamase"/>
    <property type="match status" value="1"/>
</dbReference>
<dbReference type="Pfam" id="PF00395">
    <property type="entry name" value="SLH"/>
    <property type="match status" value="2"/>
</dbReference>
<dbReference type="PROSITE" id="PS51272">
    <property type="entry name" value="SLH"/>
    <property type="match status" value="2"/>
</dbReference>
<proteinExistence type="predicted"/>
<gene>
    <name evidence="3" type="ORF">AM231_08260</name>
</gene>
<dbReference type="SUPFAM" id="SSF56601">
    <property type="entry name" value="beta-lactamase/transpeptidase-like"/>
    <property type="match status" value="1"/>
</dbReference>
<dbReference type="Proteomes" id="UP000036932">
    <property type="component" value="Unassembled WGS sequence"/>
</dbReference>
<feature type="domain" description="SLH" evidence="2">
    <location>
        <begin position="496"/>
        <end position="554"/>
    </location>
</feature>
<accession>A0A0M1P425</accession>
<comment type="caution">
    <text evidence="3">The sequence shown here is derived from an EMBL/GenBank/DDBJ whole genome shotgun (WGS) entry which is preliminary data.</text>
</comment>
<dbReference type="PANTHER" id="PTHR46825">
    <property type="entry name" value="D-ALANYL-D-ALANINE-CARBOXYPEPTIDASE/ENDOPEPTIDASE AMPH"/>
    <property type="match status" value="1"/>
</dbReference>